<feature type="compositionally biased region" description="Low complexity" evidence="7">
    <location>
        <begin position="308"/>
        <end position="319"/>
    </location>
</feature>
<feature type="compositionally biased region" description="Basic and acidic residues" evidence="7">
    <location>
        <begin position="139"/>
        <end position="150"/>
    </location>
</feature>
<evidence type="ECO:0000259" key="8">
    <source>
        <dbReference type="PROSITE" id="PS50048"/>
    </source>
</evidence>
<dbReference type="Proteomes" id="UP001160390">
    <property type="component" value="Unassembled WGS sequence"/>
</dbReference>
<dbReference type="SUPFAM" id="SSF57667">
    <property type="entry name" value="beta-beta-alpha zinc fingers"/>
    <property type="match status" value="1"/>
</dbReference>
<keyword evidence="3" id="KW-0805">Transcription regulation</keyword>
<feature type="domain" description="C2H2-type" evidence="9">
    <location>
        <begin position="19"/>
        <end position="46"/>
    </location>
</feature>
<dbReference type="GO" id="GO:0003677">
    <property type="term" value="F:DNA binding"/>
    <property type="evidence" value="ECO:0007669"/>
    <property type="project" value="InterPro"/>
</dbReference>
<evidence type="ECO:0000313" key="11">
    <source>
        <dbReference type="Proteomes" id="UP001160390"/>
    </source>
</evidence>
<evidence type="ECO:0000256" key="4">
    <source>
        <dbReference type="ARBA" id="ARBA00023163"/>
    </source>
</evidence>
<keyword evidence="5" id="KW-0539">Nucleus</keyword>
<evidence type="ECO:0000256" key="3">
    <source>
        <dbReference type="ARBA" id="ARBA00023015"/>
    </source>
</evidence>
<evidence type="ECO:0000256" key="7">
    <source>
        <dbReference type="SAM" id="MobiDB-lite"/>
    </source>
</evidence>
<evidence type="ECO:0000259" key="9">
    <source>
        <dbReference type="PROSITE" id="PS50157"/>
    </source>
</evidence>
<evidence type="ECO:0000313" key="10">
    <source>
        <dbReference type="EMBL" id="CAI6093763.1"/>
    </source>
</evidence>
<comment type="caution">
    <text evidence="10">The sequence shown here is derived from an EMBL/GenBank/DDBJ whole genome shotgun (WGS) entry which is preliminary data.</text>
</comment>
<dbReference type="InterPro" id="IPR036864">
    <property type="entry name" value="Zn2-C6_fun-type_DNA-bd_sf"/>
</dbReference>
<dbReference type="PROSITE" id="PS00028">
    <property type="entry name" value="ZINC_FINGER_C2H2_1"/>
    <property type="match status" value="1"/>
</dbReference>
<evidence type="ECO:0000256" key="6">
    <source>
        <dbReference type="PROSITE-ProRule" id="PRU00042"/>
    </source>
</evidence>
<dbReference type="GO" id="GO:0000981">
    <property type="term" value="F:DNA-binding transcription factor activity, RNA polymerase II-specific"/>
    <property type="evidence" value="ECO:0007669"/>
    <property type="project" value="InterPro"/>
</dbReference>
<dbReference type="Gene3D" id="3.30.160.60">
    <property type="entry name" value="Classic Zinc Finger"/>
    <property type="match status" value="1"/>
</dbReference>
<gene>
    <name evidence="10" type="ORF">CCHLO57077_00000850</name>
</gene>
<dbReference type="GO" id="GO:0006351">
    <property type="term" value="P:DNA-templated transcription"/>
    <property type="evidence" value="ECO:0007669"/>
    <property type="project" value="InterPro"/>
</dbReference>
<keyword evidence="6" id="KW-0863">Zinc-finger</keyword>
<feature type="region of interest" description="Disordered" evidence="7">
    <location>
        <begin position="192"/>
        <end position="217"/>
    </location>
</feature>
<sequence>MAHLASRQSQLAERNSFRFRCESCSKQFKRIEHLRRHERSHLIGKTYECTICGKRFARRNGSDVLSRHEFIHKAPSRASTGAHLDASRQSRQLRACVPCAQARDRCTRDLPCERCSLRSIRCVYIDSGTAKTAKSSARGRKDEGRTRDLPEPGSLLNPNQSEEVTDAACASSSLLIEHDDFSYGQNSLSGVGGMDTVTPADMDAPNSRPNHSELSASADTRVTTFVDPDFTLMSSRGAQFQPNPSLGLNWLPINGETNIQFSSILDLSLLPDITTSGPMTADLDFPTASFLEEGGASREDQIRAMQHSTWSPGTTSSGSRKSLGCRKSDATPPGRLYATSSSARAPTFLRDKALVPVILSSHPQLSISRTKPQLLNRSEDTSVQQFSPCDLHELVPSASLDKETPELILPATYDILVQEFRNLCFNHSDKDHQAFKEEQFPSILQVDMLLHLFHDKFIPALPISHHITRNVNEFWLLTLAMVAIGCQYTRTQEFESLVAPLHEFLRRGLQREMNLSQDDPQAQLHYLKALFLSQISCFYYGDVAMRRHALIHRGLLVQLAETLGLFAAETRPPNDESDATDNNAHSQWQQWIQLETNRRLGYSIWMLDLMVFYHFDIPPLMPHRVPEADLPHDGLWSAPDEHEWLELFKRTRRNPPLPHAIKSIFQRKKVKPDLGEFGRILLLHGVYHEIFQVKAYFQRPLSNWVPTARHEPIVSNLASSPSSSSELSGPHQWLSETATFAAWRSAALDCVDELHWWANGVIAIQSGTEHPTVHHLHFSRVVLLVPVKEILVLIMSITKDAGDISHQTTPANVYMAEQEVIRWAHRDESKARLAAIHCGCVFWHLRRFSNMAFYEPQSVFHATLTLWAYSYYISQTTMPRSEPGQMSEDEADCQGASAASLEEEGNDLDVDGIDNPEFIWLDRPNDDEMVQYFVRSGRPVNMKAYISGVGDIYETKSPAKILRHGLRVLESVAFAWGRDRDYVDILQKAERVMLGRGA</sequence>
<dbReference type="PANTHER" id="PTHR47660:SF7">
    <property type="entry name" value="TRANSCRIPTION FACTOR WITH C2H2 AND ZN(2)-CYS(6) DNA BINDING DOMAIN (EUROFUNG)"/>
    <property type="match status" value="1"/>
</dbReference>
<dbReference type="CDD" id="cd00067">
    <property type="entry name" value="GAL4"/>
    <property type="match status" value="1"/>
</dbReference>
<keyword evidence="1" id="KW-0479">Metal-binding</keyword>
<dbReference type="Pfam" id="PF04082">
    <property type="entry name" value="Fungal_trans"/>
    <property type="match status" value="1"/>
</dbReference>
<dbReference type="CDD" id="cd12148">
    <property type="entry name" value="fungal_TF_MHR"/>
    <property type="match status" value="1"/>
</dbReference>
<feature type="domain" description="Zn(2)-C6 fungal-type" evidence="8">
    <location>
        <begin position="95"/>
        <end position="124"/>
    </location>
</feature>
<dbReference type="InterPro" id="IPR013087">
    <property type="entry name" value="Znf_C2H2_type"/>
</dbReference>
<feature type="compositionally biased region" description="Polar residues" evidence="7">
    <location>
        <begin position="207"/>
        <end position="217"/>
    </location>
</feature>
<keyword evidence="2" id="KW-0862">Zinc</keyword>
<protein>
    <submittedName>
        <fullName evidence="10">Uncharacterized protein</fullName>
    </submittedName>
</protein>
<dbReference type="InterPro" id="IPR007219">
    <property type="entry name" value="XnlR_reg_dom"/>
</dbReference>
<proteinExistence type="predicted"/>
<evidence type="ECO:0000256" key="1">
    <source>
        <dbReference type="ARBA" id="ARBA00022723"/>
    </source>
</evidence>
<dbReference type="InterPro" id="IPR001138">
    <property type="entry name" value="Zn2Cys6_DnaBD"/>
</dbReference>
<dbReference type="SUPFAM" id="SSF57701">
    <property type="entry name" value="Zn2/Cys6 DNA-binding domain"/>
    <property type="match status" value="1"/>
</dbReference>
<feature type="region of interest" description="Disordered" evidence="7">
    <location>
        <begin position="306"/>
        <end position="339"/>
    </location>
</feature>
<reference evidence="10" key="1">
    <citation type="submission" date="2023-01" db="EMBL/GenBank/DDBJ databases">
        <authorList>
            <person name="Piombo E."/>
        </authorList>
    </citation>
    <scope>NUCLEOTIDE SEQUENCE</scope>
</reference>
<dbReference type="AlphaFoldDB" id="A0AA35MB56"/>
<evidence type="ECO:0000256" key="2">
    <source>
        <dbReference type="ARBA" id="ARBA00022833"/>
    </source>
</evidence>
<dbReference type="Pfam" id="PF00096">
    <property type="entry name" value="zf-C2H2"/>
    <property type="match status" value="1"/>
</dbReference>
<dbReference type="PROSITE" id="PS50048">
    <property type="entry name" value="ZN2_CY6_FUNGAL_2"/>
    <property type="match status" value="1"/>
</dbReference>
<accession>A0AA35MB56</accession>
<dbReference type="GO" id="GO:0008270">
    <property type="term" value="F:zinc ion binding"/>
    <property type="evidence" value="ECO:0007669"/>
    <property type="project" value="UniProtKB-KW"/>
</dbReference>
<organism evidence="10 11">
    <name type="scientific">Clonostachys chloroleuca</name>
    <dbReference type="NCBI Taxonomy" id="1926264"/>
    <lineage>
        <taxon>Eukaryota</taxon>
        <taxon>Fungi</taxon>
        <taxon>Dikarya</taxon>
        <taxon>Ascomycota</taxon>
        <taxon>Pezizomycotina</taxon>
        <taxon>Sordariomycetes</taxon>
        <taxon>Hypocreomycetidae</taxon>
        <taxon>Hypocreales</taxon>
        <taxon>Bionectriaceae</taxon>
        <taxon>Clonostachys</taxon>
    </lineage>
</organism>
<evidence type="ECO:0000256" key="5">
    <source>
        <dbReference type="ARBA" id="ARBA00023242"/>
    </source>
</evidence>
<dbReference type="InterPro" id="IPR036236">
    <property type="entry name" value="Znf_C2H2_sf"/>
</dbReference>
<feature type="region of interest" description="Disordered" evidence="7">
    <location>
        <begin position="133"/>
        <end position="163"/>
    </location>
</feature>
<keyword evidence="11" id="KW-1185">Reference proteome</keyword>
<dbReference type="EMBL" id="CABFNP030001245">
    <property type="protein sequence ID" value="CAI6093763.1"/>
    <property type="molecule type" value="Genomic_DNA"/>
</dbReference>
<dbReference type="SMART" id="SM00355">
    <property type="entry name" value="ZnF_C2H2"/>
    <property type="match status" value="2"/>
</dbReference>
<dbReference type="PANTHER" id="PTHR47660">
    <property type="entry name" value="TRANSCRIPTION FACTOR WITH C2H2 AND ZN(2)-CYS(6) DNA BINDING DOMAIN (EUROFUNG)-RELATED-RELATED"/>
    <property type="match status" value="1"/>
</dbReference>
<dbReference type="SMART" id="SM00066">
    <property type="entry name" value="GAL4"/>
    <property type="match status" value="1"/>
</dbReference>
<keyword evidence="4" id="KW-0804">Transcription</keyword>
<name>A0AA35MB56_9HYPO</name>
<dbReference type="PROSITE" id="PS50157">
    <property type="entry name" value="ZINC_FINGER_C2H2_2"/>
    <property type="match status" value="1"/>
</dbReference>